<evidence type="ECO:0000256" key="7">
    <source>
        <dbReference type="ARBA" id="ARBA00022824"/>
    </source>
</evidence>
<dbReference type="EC" id="5.6.2.4" evidence="14"/>
<dbReference type="SMART" id="SM00490">
    <property type="entry name" value="HELICc"/>
    <property type="match status" value="1"/>
</dbReference>
<feature type="region of interest" description="Disordered" evidence="16">
    <location>
        <begin position="395"/>
        <end position="418"/>
    </location>
</feature>
<evidence type="ECO:0000256" key="5">
    <source>
        <dbReference type="ARBA" id="ARBA00022801"/>
    </source>
</evidence>
<dbReference type="PROSITE" id="PS51194">
    <property type="entry name" value="HELICASE_CTER"/>
    <property type="match status" value="1"/>
</dbReference>
<dbReference type="Proteomes" id="UP000286921">
    <property type="component" value="Unassembled WGS sequence"/>
</dbReference>
<proteinExistence type="inferred from homology"/>
<dbReference type="GO" id="GO:0003676">
    <property type="term" value="F:nucleic acid binding"/>
    <property type="evidence" value="ECO:0007669"/>
    <property type="project" value="InterPro"/>
</dbReference>
<dbReference type="InterPro" id="IPR007271">
    <property type="entry name" value="Nuc_sug_transpt"/>
</dbReference>
<evidence type="ECO:0000256" key="3">
    <source>
        <dbReference type="ARBA" id="ARBA00022692"/>
    </source>
</evidence>
<reference evidence="20 21" key="1">
    <citation type="submission" date="2016-09" db="EMBL/GenBank/DDBJ databases">
        <title>Aspergillus awamori IFM 58123T.</title>
        <authorList>
            <person name="Kusuya Y."/>
            <person name="Shimizu M."/>
            <person name="Takahashi H."/>
            <person name="Yaguchi T."/>
        </authorList>
    </citation>
    <scope>NUCLEOTIDE SEQUENCE [LARGE SCALE GENOMIC DNA]</scope>
    <source>
        <strain evidence="20 21">IFM 58123</strain>
    </source>
</reference>
<feature type="region of interest" description="Disordered" evidence="16">
    <location>
        <begin position="1811"/>
        <end position="1874"/>
    </location>
</feature>
<feature type="compositionally biased region" description="Polar residues" evidence="16">
    <location>
        <begin position="1702"/>
        <end position="1712"/>
    </location>
</feature>
<evidence type="ECO:0000259" key="18">
    <source>
        <dbReference type="PROSITE" id="PS51192"/>
    </source>
</evidence>
<dbReference type="CDD" id="cd18795">
    <property type="entry name" value="SF2_C_Ski2"/>
    <property type="match status" value="1"/>
</dbReference>
<keyword evidence="8" id="KW-0067">ATP-binding</keyword>
<gene>
    <name evidence="20" type="ORF">AAWM_05951</name>
</gene>
<evidence type="ECO:0000256" key="13">
    <source>
        <dbReference type="ARBA" id="ARBA00034617"/>
    </source>
</evidence>
<dbReference type="GO" id="GO:0007131">
    <property type="term" value="P:reciprocal meiotic recombination"/>
    <property type="evidence" value="ECO:0007669"/>
    <property type="project" value="UniProtKB-ARBA"/>
</dbReference>
<dbReference type="GO" id="GO:0005524">
    <property type="term" value="F:ATP binding"/>
    <property type="evidence" value="ECO:0007669"/>
    <property type="project" value="UniProtKB-KW"/>
</dbReference>
<evidence type="ECO:0000256" key="11">
    <source>
        <dbReference type="ARBA" id="ARBA00023235"/>
    </source>
</evidence>
<keyword evidence="6 20" id="KW-0347">Helicase</keyword>
<comment type="catalytic activity">
    <reaction evidence="13">
        <text>Couples ATP hydrolysis with the unwinding of duplex DNA by translocating in the 3'-5' direction.</text>
        <dbReference type="EC" id="5.6.2.4"/>
    </reaction>
</comment>
<evidence type="ECO:0000256" key="9">
    <source>
        <dbReference type="ARBA" id="ARBA00022989"/>
    </source>
</evidence>
<dbReference type="Gene3D" id="3.40.50.300">
    <property type="entry name" value="P-loop containing nucleotide triphosphate hydrolases"/>
    <property type="match status" value="2"/>
</dbReference>
<dbReference type="SUPFAM" id="SSF158702">
    <property type="entry name" value="Sec63 N-terminal domain-like"/>
    <property type="match status" value="1"/>
</dbReference>
<comment type="caution">
    <text evidence="20">The sequence shown here is derived from an EMBL/GenBank/DDBJ whole genome shotgun (WGS) entry which is preliminary data.</text>
</comment>
<accession>A0A401KUV3</accession>
<dbReference type="STRING" id="105351.A0A401KUV3"/>
<dbReference type="InterPro" id="IPR011545">
    <property type="entry name" value="DEAD/DEAH_box_helicase_dom"/>
</dbReference>
<evidence type="ECO:0000256" key="17">
    <source>
        <dbReference type="SAM" id="Phobius"/>
    </source>
</evidence>
<feature type="compositionally biased region" description="Polar residues" evidence="16">
    <location>
        <begin position="1669"/>
        <end position="1678"/>
    </location>
</feature>
<keyword evidence="21" id="KW-1185">Reference proteome</keyword>
<dbReference type="SUPFAM" id="SSF52540">
    <property type="entry name" value="P-loop containing nucleoside triphosphate hydrolases"/>
    <property type="match status" value="1"/>
</dbReference>
<keyword evidence="10 17" id="KW-0472">Membrane</keyword>
<feature type="compositionally biased region" description="Polar residues" evidence="16">
    <location>
        <begin position="1650"/>
        <end position="1660"/>
    </location>
</feature>
<dbReference type="InterPro" id="IPR001650">
    <property type="entry name" value="Helicase_C-like"/>
</dbReference>
<name>A0A401KUV3_ASPAW</name>
<dbReference type="PANTHER" id="PTHR47835:SF3">
    <property type="entry name" value="HELICASE FOR MEIOSIS 1"/>
    <property type="match status" value="1"/>
</dbReference>
<keyword evidence="12" id="KW-0469">Meiosis</keyword>
<feature type="transmembrane region" description="Helical" evidence="17">
    <location>
        <begin position="160"/>
        <end position="177"/>
    </location>
</feature>
<evidence type="ECO:0000256" key="16">
    <source>
        <dbReference type="SAM" id="MobiDB-lite"/>
    </source>
</evidence>
<evidence type="ECO:0000256" key="1">
    <source>
        <dbReference type="ARBA" id="ARBA00004477"/>
    </source>
</evidence>
<dbReference type="FunFam" id="1.10.10.10:FF:000012">
    <property type="entry name" value="U5 small nuclear ribonucleoprotein helicase"/>
    <property type="match status" value="1"/>
</dbReference>
<dbReference type="SMART" id="SM00487">
    <property type="entry name" value="DEXDc"/>
    <property type="match status" value="1"/>
</dbReference>
<dbReference type="InterPro" id="IPR027417">
    <property type="entry name" value="P-loop_NTPase"/>
</dbReference>
<dbReference type="Gene3D" id="1.10.10.10">
    <property type="entry name" value="Winged helix-like DNA-binding domain superfamily/Winged helix DNA-binding domain"/>
    <property type="match status" value="1"/>
</dbReference>
<dbReference type="Pfam" id="PF00271">
    <property type="entry name" value="Helicase_C"/>
    <property type="match status" value="1"/>
</dbReference>
<protein>
    <recommendedName>
        <fullName evidence="14">DNA 3'-5' helicase</fullName>
        <ecNumber evidence="14">5.6.2.4</ecNumber>
    </recommendedName>
</protein>
<evidence type="ECO:0000313" key="21">
    <source>
        <dbReference type="Proteomes" id="UP000286921"/>
    </source>
</evidence>
<comment type="catalytic activity">
    <reaction evidence="15">
        <text>ATP + H2O = ADP + phosphate + H(+)</text>
        <dbReference type="Rhea" id="RHEA:13065"/>
        <dbReference type="ChEBI" id="CHEBI:15377"/>
        <dbReference type="ChEBI" id="CHEBI:15378"/>
        <dbReference type="ChEBI" id="CHEBI:30616"/>
        <dbReference type="ChEBI" id="CHEBI:43474"/>
        <dbReference type="ChEBI" id="CHEBI:456216"/>
        <dbReference type="EC" id="5.6.2.4"/>
    </reaction>
</comment>
<dbReference type="SMART" id="SM00973">
    <property type="entry name" value="Sec63"/>
    <property type="match status" value="1"/>
</dbReference>
<dbReference type="InterPro" id="IPR036388">
    <property type="entry name" value="WH-like_DNA-bd_sf"/>
</dbReference>
<comment type="subcellular location">
    <subcellularLocation>
        <location evidence="1">Endoplasmic reticulum membrane</location>
        <topology evidence="1">Multi-pass membrane protein</topology>
    </subcellularLocation>
</comment>
<keyword evidence="3 17" id="KW-0812">Transmembrane</keyword>
<feature type="transmembrane region" description="Helical" evidence="17">
    <location>
        <begin position="234"/>
        <end position="255"/>
    </location>
</feature>
<feature type="transmembrane region" description="Helical" evidence="17">
    <location>
        <begin position="305"/>
        <end position="329"/>
    </location>
</feature>
<dbReference type="GO" id="GO:0015165">
    <property type="term" value="F:pyrimidine nucleotide-sugar transmembrane transporter activity"/>
    <property type="evidence" value="ECO:0007669"/>
    <property type="project" value="InterPro"/>
</dbReference>
<evidence type="ECO:0000259" key="19">
    <source>
        <dbReference type="PROSITE" id="PS51194"/>
    </source>
</evidence>
<evidence type="ECO:0000256" key="10">
    <source>
        <dbReference type="ARBA" id="ARBA00023136"/>
    </source>
</evidence>
<feature type="domain" description="Helicase ATP-binding" evidence="18">
    <location>
        <begin position="687"/>
        <end position="861"/>
    </location>
</feature>
<sequence length="1894" mass="210494">MGESAQRQSSGLGSVWKHLSWALLWSIVNTDIGFLKIVDRAVIMSPAGGKRYLTSTAVFFNEVVKLAISLTMALYEVSKTAPPSVPATSLFFSLTTAIFSGDSWKLAIPACLYTLANSLQYIALSNLPPATFQASYQLKLIVVAIASLVLLKRPVSLRKLGLMVLLLAGVALVQMPTGNPDDMTLQDETARLAFPRSLEEWKASKLGRESLHKRSATYEGIEEDMMTANPRLNATVGLLATVGACLASGVASVYFEKVLKDSAKSTSLWIRNVQLSVYSIFPALFIGVVFLDGEKVAANGFFEGYNWIVWSTVVVQAIGGIATSFYIGYAFRDGKNMAMAASIVLTTVASVWLFEFELTANYLLGSFAVLVVTCLCEDANSASAQAKRQTFRPPPIRVDRYEKESKSGDASPASPSPNEISIKLPGLHLRATYALAAPQAVDISKSTHETTELQFADIIFASFATVPQLPTPRRSNPSAVIDQRLVEGAQQEPLFNRLPREGSSSDQPKLQLFSRDENLELDAFDLELLARLDEQVQSPYTVGSVADRGSLSRPSQRTDYNRVSRFFQGPHATPRQSFGSSSPDTGVRSPSSPLTRRRAGRLEAHAPEHDFEDNNDPHNFSNCEIPLSHPAELSSVVRQDRQRGPFQQHFPVSIRGIVLVSVHELPDKYRSIFPFPVFNAVQSKCFQSAYKTDSNIVLAAPTGSGKTAIMELAICRLLNCLKDERFKVIYQAPTKSLCSEKFRDWSRKFHTLGLQCAELTGDTDHTQLRSVQNSQVIITTPEKWDSMTRKWKDHARLMQLVKLFLIDEVHILKEARGATLEAVVSRMKANGSNVRFVALSATVPNSEDIATWIGRDPVNQHVPAHREHFGEDFRPVKLQKFVYGYQSHANDFAFDRMCTSKLADIISSHSRKKPIMIFCCTRNSAVATAKELTRLWTMSNPLAKLWKGPGSPMEVQNVDLRATIAAGVAFHHAGLGPVDRRSVETGFLSGQISIICCTSTLAVGVNLPCHLVIIKGTVGWQEGGCKEYSDLEIMQMLGRAGRPQFDDSATAVIMTRQAREAHYERLVSGSESLESCFHLNLTDHLNAEIGLGNIIDIESAIRWLAGTFFFVRMRRNPTYYRLKEDADREDEEEMLRQICQKDIKLLQDCGLVSADCLKSTKFGDAMARYYVRFETMKTLLTLKPHSTVSQILSVISRADEFREIRLKAGEKSLYKEINRSNAIRFPVNVDIAISAHKISLLIQSELGAVDLPDGEPFQKHRFTFQQDKTFVFSHINRLIRCIIDSQVGLEDSITLRNALELARSFGAKVWDDSPLQMKQIEQIGVVAVRKLASSGITGIETLEACEPHQIDMILSRNPPFGRKLLERLMDFPKLRVSVKMIGKGSKTGTGVQINIRSEVAFMNEKCPTYFQRRPVYVCFMAESSDGRLLDFRRVSACKMSKGQEIVFSAELKSAGQSVTCYAMCDDIAGTMRSAQLRHDIPASLFPSQRESPSDSVSARPKSNISRRRSNDTSQTKFITRNINLWDSDDLFFGDFLDNDQAEKWSFVDKFPEPPVDKVQYLRNTSEDPNESNHQTVEAAEAVRLDNGRWACNHRCKDKTRCKHLCCRDGLEKPPKANKKRSGDDDKDKGKKARELNQKTVPATIAKKETTTQASNPSNSEAYRHRIESPVSTHKASSGNTETNNNNNKPEIDSSCPAPKNLLESSSDYGNDSFSDFPSPSALLLGKPLVATSSKDQNLAPPTTEDNMKIDMTTEDWSDNDGWHNYQLPPVVDMVSTPKASQEKSIQPPQGSGKADIISLTATEINEMISNEQDDTPNCRKATPADSHGKKRKVLLTTTAEDNRKRCKRDKDIVSTRPSSFQPSGTTDEGAGVPASWEDIDPAILHEFKDIINLF</sequence>
<keyword evidence="9 17" id="KW-1133">Transmembrane helix</keyword>
<evidence type="ECO:0000256" key="8">
    <source>
        <dbReference type="ARBA" id="ARBA00022840"/>
    </source>
</evidence>
<dbReference type="GO" id="GO:0000139">
    <property type="term" value="C:Golgi membrane"/>
    <property type="evidence" value="ECO:0007669"/>
    <property type="project" value="InterPro"/>
</dbReference>
<feature type="region of interest" description="Disordered" evidence="16">
    <location>
        <begin position="543"/>
        <end position="597"/>
    </location>
</feature>
<dbReference type="EMBL" id="BDHI01000014">
    <property type="protein sequence ID" value="GCB23066.1"/>
    <property type="molecule type" value="Genomic_DNA"/>
</dbReference>
<evidence type="ECO:0000256" key="4">
    <source>
        <dbReference type="ARBA" id="ARBA00022741"/>
    </source>
</evidence>
<feature type="compositionally biased region" description="Basic and acidic residues" evidence="16">
    <location>
        <begin position="1840"/>
        <end position="1853"/>
    </location>
</feature>
<keyword evidence="5" id="KW-0378">Hydrolase</keyword>
<dbReference type="InterPro" id="IPR052247">
    <property type="entry name" value="Meiotic_Crossover_Helicase"/>
</dbReference>
<dbReference type="InterPro" id="IPR004179">
    <property type="entry name" value="Sec63-dom"/>
</dbReference>
<feature type="compositionally biased region" description="Polar residues" evidence="16">
    <location>
        <begin position="1855"/>
        <end position="1866"/>
    </location>
</feature>
<dbReference type="InterPro" id="IPR036390">
    <property type="entry name" value="WH_DNA-bd_sf"/>
</dbReference>
<comment type="similarity">
    <text evidence="2">Belongs to the helicase family. SKI2 subfamily.</text>
</comment>
<feature type="transmembrane region" description="Helical" evidence="17">
    <location>
        <begin position="275"/>
        <end position="293"/>
    </location>
</feature>
<keyword evidence="4" id="KW-0547">Nucleotide-binding</keyword>
<evidence type="ECO:0000256" key="12">
    <source>
        <dbReference type="ARBA" id="ARBA00023254"/>
    </source>
</evidence>
<organism evidence="20 21">
    <name type="scientific">Aspergillus awamori</name>
    <name type="common">Black koji mold</name>
    <dbReference type="NCBI Taxonomy" id="105351"/>
    <lineage>
        <taxon>Eukaryota</taxon>
        <taxon>Fungi</taxon>
        <taxon>Dikarya</taxon>
        <taxon>Ascomycota</taxon>
        <taxon>Pezizomycotina</taxon>
        <taxon>Eurotiomycetes</taxon>
        <taxon>Eurotiomycetidae</taxon>
        <taxon>Eurotiales</taxon>
        <taxon>Aspergillaceae</taxon>
        <taxon>Aspergillus</taxon>
    </lineage>
</organism>
<feature type="domain" description="Helicase C-terminal" evidence="19">
    <location>
        <begin position="901"/>
        <end position="1089"/>
    </location>
</feature>
<dbReference type="SUPFAM" id="SSF103481">
    <property type="entry name" value="Multidrug resistance efflux transporter EmrE"/>
    <property type="match status" value="1"/>
</dbReference>
<evidence type="ECO:0000313" key="20">
    <source>
        <dbReference type="EMBL" id="GCB23066.1"/>
    </source>
</evidence>
<dbReference type="GO" id="GO:0043138">
    <property type="term" value="F:3'-5' DNA helicase activity"/>
    <property type="evidence" value="ECO:0007669"/>
    <property type="project" value="UniProtKB-EC"/>
</dbReference>
<feature type="compositionally biased region" description="Basic and acidic residues" evidence="16">
    <location>
        <begin position="1612"/>
        <end position="1636"/>
    </location>
</feature>
<dbReference type="SUPFAM" id="SSF46785">
    <property type="entry name" value="Winged helix' DNA-binding domain"/>
    <property type="match status" value="1"/>
</dbReference>
<keyword evidence="11" id="KW-0413">Isomerase</keyword>
<evidence type="ECO:0000256" key="14">
    <source>
        <dbReference type="ARBA" id="ARBA00034808"/>
    </source>
</evidence>
<dbReference type="Pfam" id="PF23445">
    <property type="entry name" value="WHD_SNRNP200"/>
    <property type="match status" value="1"/>
</dbReference>
<dbReference type="InterPro" id="IPR037185">
    <property type="entry name" value="EmrE-like"/>
</dbReference>
<dbReference type="PANTHER" id="PTHR47835">
    <property type="entry name" value="HFM1, ATP DEPENDENT DNA HELICASE HOMOLOG"/>
    <property type="match status" value="1"/>
</dbReference>
<feature type="compositionally biased region" description="Basic and acidic residues" evidence="16">
    <location>
        <begin position="397"/>
        <end position="407"/>
    </location>
</feature>
<dbReference type="Gene3D" id="1.10.3380.10">
    <property type="entry name" value="Sec63 N-terminal domain-like domain"/>
    <property type="match status" value="1"/>
</dbReference>
<evidence type="ECO:0000256" key="2">
    <source>
        <dbReference type="ARBA" id="ARBA00010140"/>
    </source>
</evidence>
<evidence type="ECO:0000256" key="6">
    <source>
        <dbReference type="ARBA" id="ARBA00022806"/>
    </source>
</evidence>
<dbReference type="FunFam" id="3.40.50.300:FF:001076">
    <property type="entry name" value="ATP-dependent DNA helicase MER3"/>
    <property type="match status" value="1"/>
</dbReference>
<feature type="transmembrane region" description="Helical" evidence="17">
    <location>
        <begin position="336"/>
        <end position="354"/>
    </location>
</feature>
<dbReference type="Pfam" id="PF04142">
    <property type="entry name" value="Nuc_sug_transp"/>
    <property type="match status" value="1"/>
</dbReference>
<dbReference type="InterPro" id="IPR057842">
    <property type="entry name" value="WH_MER3"/>
</dbReference>
<feature type="compositionally biased region" description="Polar residues" evidence="16">
    <location>
        <begin position="1485"/>
        <end position="1503"/>
    </location>
</feature>
<feature type="region of interest" description="Disordered" evidence="16">
    <location>
        <begin position="1612"/>
        <end position="1712"/>
    </location>
</feature>
<dbReference type="Pfam" id="PF00270">
    <property type="entry name" value="DEAD"/>
    <property type="match status" value="1"/>
</dbReference>
<feature type="region of interest" description="Disordered" evidence="16">
    <location>
        <begin position="1483"/>
        <end position="1512"/>
    </location>
</feature>
<feature type="compositionally biased region" description="Polar residues" evidence="16">
    <location>
        <begin position="574"/>
        <end position="594"/>
    </location>
</feature>
<dbReference type="FunFam" id="1.10.3380.10:FF:000012">
    <property type="entry name" value="DEAD/DEAH box DNA helicase"/>
    <property type="match status" value="1"/>
</dbReference>
<dbReference type="NCBIfam" id="TIGR00803">
    <property type="entry name" value="nst"/>
    <property type="match status" value="1"/>
</dbReference>
<evidence type="ECO:0000256" key="15">
    <source>
        <dbReference type="ARBA" id="ARBA00048988"/>
    </source>
</evidence>
<dbReference type="GO" id="GO:0016787">
    <property type="term" value="F:hydrolase activity"/>
    <property type="evidence" value="ECO:0007669"/>
    <property type="project" value="UniProtKB-KW"/>
</dbReference>
<keyword evidence="7" id="KW-0256">Endoplasmic reticulum</keyword>
<dbReference type="PROSITE" id="PS51192">
    <property type="entry name" value="HELICASE_ATP_BIND_1"/>
    <property type="match status" value="1"/>
</dbReference>
<dbReference type="InterPro" id="IPR014001">
    <property type="entry name" value="Helicase_ATP-bd"/>
</dbReference>
<dbReference type="Pfam" id="PF02889">
    <property type="entry name" value="Sec63"/>
    <property type="match status" value="1"/>
</dbReference>